<dbReference type="Gene3D" id="3.40.50.720">
    <property type="entry name" value="NAD(P)-binding Rossmann-like Domain"/>
    <property type="match status" value="1"/>
</dbReference>
<dbReference type="InterPro" id="IPR016040">
    <property type="entry name" value="NAD(P)-bd_dom"/>
</dbReference>
<proteinExistence type="predicted"/>
<dbReference type="PANTHER" id="PTHR43355:SF2">
    <property type="entry name" value="FLAVIN REDUCTASE (NADPH)"/>
    <property type="match status" value="1"/>
</dbReference>
<dbReference type="InterPro" id="IPR051606">
    <property type="entry name" value="Polyketide_Oxido-like"/>
</dbReference>
<dbReference type="RefSeq" id="WP_053400709.1">
    <property type="nucleotide sequence ID" value="NZ_LILC01000010.1"/>
</dbReference>
<evidence type="ECO:0000313" key="2">
    <source>
        <dbReference type="EMBL" id="KOO47122.1"/>
    </source>
</evidence>
<name>A0A0M0L8E3_9BACI</name>
<dbReference type="EMBL" id="LILC01000010">
    <property type="protein sequence ID" value="KOO47122.1"/>
    <property type="molecule type" value="Genomic_DNA"/>
</dbReference>
<dbReference type="CDD" id="cd05244">
    <property type="entry name" value="BVR-B_like_SDR_a"/>
    <property type="match status" value="1"/>
</dbReference>
<dbReference type="OrthoDB" id="9785372at2"/>
<dbReference type="AlphaFoldDB" id="A0A0M0L8E3"/>
<keyword evidence="3" id="KW-1185">Reference proteome</keyword>
<dbReference type="STRING" id="284581.AMD01_07145"/>
<dbReference type="SUPFAM" id="SSF51735">
    <property type="entry name" value="NAD(P)-binding Rossmann-fold domains"/>
    <property type="match status" value="1"/>
</dbReference>
<dbReference type="Pfam" id="PF13460">
    <property type="entry name" value="NAD_binding_10"/>
    <property type="match status" value="1"/>
</dbReference>
<organism evidence="2 3">
    <name type="scientific">Priestia koreensis</name>
    <dbReference type="NCBI Taxonomy" id="284581"/>
    <lineage>
        <taxon>Bacteria</taxon>
        <taxon>Bacillati</taxon>
        <taxon>Bacillota</taxon>
        <taxon>Bacilli</taxon>
        <taxon>Bacillales</taxon>
        <taxon>Bacillaceae</taxon>
        <taxon>Priestia</taxon>
    </lineage>
</organism>
<comment type="caution">
    <text evidence="2">The sequence shown here is derived from an EMBL/GenBank/DDBJ whole genome shotgun (WGS) entry which is preliminary data.</text>
</comment>
<protein>
    <recommendedName>
        <fullName evidence="1">NAD(P)-binding domain-containing protein</fullName>
    </recommendedName>
</protein>
<dbReference type="InterPro" id="IPR036291">
    <property type="entry name" value="NAD(P)-bd_dom_sf"/>
</dbReference>
<accession>A0A0M0L8E3</accession>
<evidence type="ECO:0000259" key="1">
    <source>
        <dbReference type="Pfam" id="PF13460"/>
    </source>
</evidence>
<sequence>MNIALLGATGRVGSEILSLALPDHRVKSLVRDSSKVTKGNHPHLTLKEGNALNKLDLIKTIKNADVVISALNTDGENVLSETMPLIIESMKQHDVKRLITIGTAGILQSRTEPHLYRFQSSESKRRSTRAAEDHLKAYLMLQESDLHWTIVCPTYLPDGERTETYRFEKDVLPEGGVKITVGDTADFAYKQLHDSSFIGSRVGLSY</sequence>
<feature type="domain" description="NAD(P)-binding" evidence="1">
    <location>
        <begin position="7"/>
        <end position="194"/>
    </location>
</feature>
<dbReference type="Proteomes" id="UP000037558">
    <property type="component" value="Unassembled WGS sequence"/>
</dbReference>
<reference evidence="3" key="1">
    <citation type="submission" date="2015-08" db="EMBL/GenBank/DDBJ databases">
        <title>Fjat-14210 dsm16467.</title>
        <authorList>
            <person name="Liu B."/>
            <person name="Wang J."/>
            <person name="Zhu Y."/>
            <person name="Liu G."/>
            <person name="Chen Q."/>
            <person name="Chen Z."/>
            <person name="Lan J."/>
            <person name="Che J."/>
            <person name="Ge C."/>
            <person name="Shi H."/>
            <person name="Pan Z."/>
            <person name="Liu X."/>
        </authorList>
    </citation>
    <scope>NUCLEOTIDE SEQUENCE [LARGE SCALE GENOMIC DNA]</scope>
    <source>
        <strain evidence="3">DSM 16467</strain>
    </source>
</reference>
<evidence type="ECO:0000313" key="3">
    <source>
        <dbReference type="Proteomes" id="UP000037558"/>
    </source>
</evidence>
<dbReference type="PANTHER" id="PTHR43355">
    <property type="entry name" value="FLAVIN REDUCTASE (NADPH)"/>
    <property type="match status" value="1"/>
</dbReference>
<dbReference type="PATRIC" id="fig|284581.3.peg.1310"/>
<gene>
    <name evidence="2" type="ORF">AMD01_07145</name>
</gene>
<dbReference type="GO" id="GO:0016646">
    <property type="term" value="F:oxidoreductase activity, acting on the CH-NH group of donors, NAD or NADP as acceptor"/>
    <property type="evidence" value="ECO:0007669"/>
    <property type="project" value="TreeGrafter"/>
</dbReference>